<evidence type="ECO:0000259" key="3">
    <source>
        <dbReference type="Pfam" id="PF00823"/>
    </source>
</evidence>
<dbReference type="RefSeq" id="WP_260993737.1">
    <property type="nucleotide sequence ID" value="NZ_JAODWD010000003.1"/>
</dbReference>
<dbReference type="InterPro" id="IPR000030">
    <property type="entry name" value="PPE_dom"/>
</dbReference>
<protein>
    <submittedName>
        <fullName evidence="4">PPE family protein</fullName>
    </submittedName>
</protein>
<keyword evidence="5" id="KW-1185">Reference proteome</keyword>
<dbReference type="Proteomes" id="UP001206639">
    <property type="component" value="Unassembled WGS sequence"/>
</dbReference>
<gene>
    <name evidence="4" type="ORF">N4S67_14890</name>
</gene>
<feature type="compositionally biased region" description="Gly residues" evidence="2">
    <location>
        <begin position="194"/>
        <end position="211"/>
    </location>
</feature>
<dbReference type="EMBL" id="JAODWD010000003">
    <property type="protein sequence ID" value="MCT7659707.1"/>
    <property type="molecule type" value="Genomic_DNA"/>
</dbReference>
<dbReference type="InterPro" id="IPR038332">
    <property type="entry name" value="PPE_sf"/>
</dbReference>
<evidence type="ECO:0000313" key="5">
    <source>
        <dbReference type="Proteomes" id="UP001206639"/>
    </source>
</evidence>
<feature type="region of interest" description="Disordered" evidence="2">
    <location>
        <begin position="263"/>
        <end position="302"/>
    </location>
</feature>
<name>A0ABT2MBQ6_9MYCO</name>
<reference evidence="5" key="1">
    <citation type="submission" date="2023-07" db="EMBL/GenBank/DDBJ databases">
        <authorList>
            <person name="Deng Y."/>
            <person name="Zhang Y.-Q."/>
        </authorList>
    </citation>
    <scope>NUCLEOTIDE SEQUENCE [LARGE SCALE GENOMIC DNA]</scope>
    <source>
        <strain evidence="5">CPCC 205710</strain>
    </source>
</reference>
<dbReference type="SUPFAM" id="SSF140459">
    <property type="entry name" value="PE/PPE dimer-like"/>
    <property type="match status" value="1"/>
</dbReference>
<feature type="region of interest" description="Disordered" evidence="2">
    <location>
        <begin position="190"/>
        <end position="230"/>
    </location>
</feature>
<comment type="similarity">
    <text evidence="1">Belongs to the mycobacterial PPE family.</text>
</comment>
<evidence type="ECO:0000256" key="1">
    <source>
        <dbReference type="ARBA" id="ARBA00010652"/>
    </source>
</evidence>
<sequence>MGFTNVVWSSRSTEQLARDLTEGPGPASVGGAGAAWVRVANELAGVSTDFDKLLARLRTVWESQASSAALHRLEEFGKWLQAVSLSAAANGQRAEEAAVANTVAVLAMPSVSEAVEARAAQDMMASLSAYNGALITGRFAEFDEAATADQANAAAVMTQYEEAVSHLAVPWEQPPPPQVSHGNSLAAERNVQGEGAGGGGGAAAGGAGGGAPAMPLGPMTAQGVNPSAEAKTLQKTPLAGAGGGAGMGGAPYAPYAPVGAMGRGDQNSDYESTQPAAALDGAGESGARLSDTGGSWLPPAEQSDAPFMVSSVSWGPDTAVFDELVVPETPTVEGFAEEPERTLEQVDDRWVAPPVIGVDRGLNL</sequence>
<dbReference type="Pfam" id="PF00823">
    <property type="entry name" value="PPE"/>
    <property type="match status" value="1"/>
</dbReference>
<dbReference type="Gene3D" id="1.20.1260.20">
    <property type="entry name" value="PPE superfamily"/>
    <property type="match status" value="1"/>
</dbReference>
<accession>A0ABT2MBQ6</accession>
<feature type="domain" description="PPE" evidence="3">
    <location>
        <begin position="8"/>
        <end position="169"/>
    </location>
</feature>
<organism evidence="4 5">
    <name type="scientific">Mycobacterium deserti</name>
    <dbReference type="NCBI Taxonomy" id="2978347"/>
    <lineage>
        <taxon>Bacteria</taxon>
        <taxon>Bacillati</taxon>
        <taxon>Actinomycetota</taxon>
        <taxon>Actinomycetes</taxon>
        <taxon>Mycobacteriales</taxon>
        <taxon>Mycobacteriaceae</taxon>
        <taxon>Mycobacterium</taxon>
    </lineage>
</organism>
<evidence type="ECO:0000256" key="2">
    <source>
        <dbReference type="SAM" id="MobiDB-lite"/>
    </source>
</evidence>
<evidence type="ECO:0000313" key="4">
    <source>
        <dbReference type="EMBL" id="MCT7659707.1"/>
    </source>
</evidence>
<proteinExistence type="inferred from homology"/>
<comment type="caution">
    <text evidence="4">The sequence shown here is derived from an EMBL/GenBank/DDBJ whole genome shotgun (WGS) entry which is preliminary data.</text>
</comment>
<feature type="compositionally biased region" description="Polar residues" evidence="2">
    <location>
        <begin position="265"/>
        <end position="275"/>
    </location>
</feature>